<evidence type="ECO:0000256" key="5">
    <source>
        <dbReference type="ARBA" id="ARBA00023163"/>
    </source>
</evidence>
<dbReference type="InterPro" id="IPR007627">
    <property type="entry name" value="RNA_pol_sigma70_r2"/>
</dbReference>
<protein>
    <submittedName>
        <fullName evidence="8">RNA polymerase sigma-70 factor (ECF subfamily)</fullName>
    </submittedName>
</protein>
<dbReference type="InterPro" id="IPR013249">
    <property type="entry name" value="RNA_pol_sigma70_r4_t2"/>
</dbReference>
<evidence type="ECO:0000313" key="8">
    <source>
        <dbReference type="EMBL" id="MBP2320367.1"/>
    </source>
</evidence>
<dbReference type="NCBIfam" id="TIGR02937">
    <property type="entry name" value="sigma70-ECF"/>
    <property type="match status" value="1"/>
</dbReference>
<dbReference type="Pfam" id="PF04542">
    <property type="entry name" value="Sigma70_r2"/>
    <property type="match status" value="1"/>
</dbReference>
<dbReference type="CDD" id="cd06171">
    <property type="entry name" value="Sigma70_r4"/>
    <property type="match status" value="1"/>
</dbReference>
<proteinExistence type="inferred from homology"/>
<feature type="region of interest" description="Disordered" evidence="6">
    <location>
        <begin position="1"/>
        <end position="23"/>
    </location>
</feature>
<evidence type="ECO:0000313" key="9">
    <source>
        <dbReference type="Proteomes" id="UP001519332"/>
    </source>
</evidence>
<dbReference type="InterPro" id="IPR014284">
    <property type="entry name" value="RNA_pol_sigma-70_dom"/>
</dbReference>
<sequence length="203" mass="22301">MRTTDRGFTDEDGPPLGSEHPDLTGPDPARLFGWLFDQHSLVLHRYLARRVGQAAAEDLLSETFLIALNRRHSYDPARAAVRSWLFGIATNLVRQHVREEVRTLEITARAAGADVTFDAGHESLVAARVDAQAETRRLAAVLAELSSGDRDVLLLVSWAGLDTKEVAEALDIPVGTVHSRLHRVRKRLRVDASTSSTKEGGHA</sequence>
<evidence type="ECO:0000259" key="7">
    <source>
        <dbReference type="PROSITE" id="PS00622"/>
    </source>
</evidence>
<dbReference type="Gene3D" id="1.10.1740.10">
    <property type="match status" value="1"/>
</dbReference>
<dbReference type="PANTHER" id="PTHR43133">
    <property type="entry name" value="RNA POLYMERASE ECF-TYPE SIGMA FACTO"/>
    <property type="match status" value="1"/>
</dbReference>
<dbReference type="EMBL" id="JAGINW010000001">
    <property type="protein sequence ID" value="MBP2320367.1"/>
    <property type="molecule type" value="Genomic_DNA"/>
</dbReference>
<keyword evidence="5" id="KW-0804">Transcription</keyword>
<dbReference type="InterPro" id="IPR000792">
    <property type="entry name" value="Tscrpt_reg_LuxR_C"/>
</dbReference>
<keyword evidence="9" id="KW-1185">Reference proteome</keyword>
<dbReference type="SUPFAM" id="SSF88659">
    <property type="entry name" value="Sigma3 and sigma4 domains of RNA polymerase sigma factors"/>
    <property type="match status" value="1"/>
</dbReference>
<dbReference type="SUPFAM" id="SSF88946">
    <property type="entry name" value="Sigma2 domain of RNA polymerase sigma factors"/>
    <property type="match status" value="1"/>
</dbReference>
<feature type="domain" description="HTH luxR-type" evidence="7">
    <location>
        <begin position="160"/>
        <end position="187"/>
    </location>
</feature>
<comment type="caution">
    <text evidence="8">The sequence shown here is derived from an EMBL/GenBank/DDBJ whole genome shotgun (WGS) entry which is preliminary data.</text>
</comment>
<evidence type="ECO:0000256" key="3">
    <source>
        <dbReference type="ARBA" id="ARBA00023082"/>
    </source>
</evidence>
<dbReference type="InterPro" id="IPR013325">
    <property type="entry name" value="RNA_pol_sigma_r2"/>
</dbReference>
<dbReference type="Pfam" id="PF08281">
    <property type="entry name" value="Sigma70_r4_2"/>
    <property type="match status" value="1"/>
</dbReference>
<dbReference type="PANTHER" id="PTHR43133:SF8">
    <property type="entry name" value="RNA POLYMERASE SIGMA FACTOR HI_1459-RELATED"/>
    <property type="match status" value="1"/>
</dbReference>
<dbReference type="InterPro" id="IPR036388">
    <property type="entry name" value="WH-like_DNA-bd_sf"/>
</dbReference>
<dbReference type="Gene3D" id="1.10.10.10">
    <property type="entry name" value="Winged helix-like DNA-binding domain superfamily/Winged helix DNA-binding domain"/>
    <property type="match status" value="1"/>
</dbReference>
<dbReference type="Proteomes" id="UP001519332">
    <property type="component" value="Unassembled WGS sequence"/>
</dbReference>
<dbReference type="InterPro" id="IPR013324">
    <property type="entry name" value="RNA_pol_sigma_r3/r4-like"/>
</dbReference>
<evidence type="ECO:0000256" key="2">
    <source>
        <dbReference type="ARBA" id="ARBA00023015"/>
    </source>
</evidence>
<keyword evidence="4" id="KW-0238">DNA-binding</keyword>
<dbReference type="PROSITE" id="PS00622">
    <property type="entry name" value="HTH_LUXR_1"/>
    <property type="match status" value="1"/>
</dbReference>
<evidence type="ECO:0000256" key="4">
    <source>
        <dbReference type="ARBA" id="ARBA00023125"/>
    </source>
</evidence>
<reference evidence="8 9" key="1">
    <citation type="submission" date="2021-03" db="EMBL/GenBank/DDBJ databases">
        <title>Sequencing the genomes of 1000 actinobacteria strains.</title>
        <authorList>
            <person name="Klenk H.-P."/>
        </authorList>
    </citation>
    <scope>NUCLEOTIDE SEQUENCE [LARGE SCALE GENOMIC DNA]</scope>
    <source>
        <strain evidence="8 9">DSM 46670</strain>
    </source>
</reference>
<keyword evidence="2" id="KW-0805">Transcription regulation</keyword>
<evidence type="ECO:0000256" key="6">
    <source>
        <dbReference type="SAM" id="MobiDB-lite"/>
    </source>
</evidence>
<gene>
    <name evidence="8" type="ORF">JOF56_000752</name>
</gene>
<dbReference type="RefSeq" id="WP_209634398.1">
    <property type="nucleotide sequence ID" value="NZ_JAGINW010000001.1"/>
</dbReference>
<keyword evidence="3" id="KW-0731">Sigma factor</keyword>
<name>A0ABS4T7G0_9PSEU</name>
<dbReference type="InterPro" id="IPR039425">
    <property type="entry name" value="RNA_pol_sigma-70-like"/>
</dbReference>
<accession>A0ABS4T7G0</accession>
<organism evidence="8 9">
    <name type="scientific">Kibdelosporangium banguiense</name>
    <dbReference type="NCBI Taxonomy" id="1365924"/>
    <lineage>
        <taxon>Bacteria</taxon>
        <taxon>Bacillati</taxon>
        <taxon>Actinomycetota</taxon>
        <taxon>Actinomycetes</taxon>
        <taxon>Pseudonocardiales</taxon>
        <taxon>Pseudonocardiaceae</taxon>
        <taxon>Kibdelosporangium</taxon>
    </lineage>
</organism>
<evidence type="ECO:0000256" key="1">
    <source>
        <dbReference type="ARBA" id="ARBA00010641"/>
    </source>
</evidence>
<comment type="similarity">
    <text evidence="1">Belongs to the sigma-70 factor family. ECF subfamily.</text>
</comment>